<gene>
    <name evidence="8" type="ORF">E6W99_07055</name>
</gene>
<dbReference type="Pfam" id="PF04542">
    <property type="entry name" value="Sigma70_r2"/>
    <property type="match status" value="1"/>
</dbReference>
<evidence type="ECO:0000256" key="4">
    <source>
        <dbReference type="ARBA" id="ARBA00023125"/>
    </source>
</evidence>
<dbReference type="InterPro" id="IPR007627">
    <property type="entry name" value="RNA_pol_sigma70_r2"/>
</dbReference>
<protein>
    <submittedName>
        <fullName evidence="8">Sigma-70 family RNA polymerase sigma factor</fullName>
    </submittedName>
</protein>
<dbReference type="EMBL" id="SSNT01000005">
    <property type="protein sequence ID" value="THF80917.1"/>
    <property type="molecule type" value="Genomic_DNA"/>
</dbReference>
<name>A0A4S4C009_9BACI</name>
<evidence type="ECO:0000313" key="9">
    <source>
        <dbReference type="Proteomes" id="UP000310334"/>
    </source>
</evidence>
<dbReference type="InterPro" id="IPR014284">
    <property type="entry name" value="RNA_pol_sigma-70_dom"/>
</dbReference>
<keyword evidence="5" id="KW-0804">Transcription</keyword>
<accession>A0A4S4C009</accession>
<sequence length="224" mass="25804">MHSNVREDLANKKLYKLEEYIPALLAYSKFLTKSSWDGEDIAQETFLKAIEKYGHKPEKISSALLKKMAYNQWIDTIRKRKKEAIEDVLENIAEMNGHPSVDKMEIVQYLLNHFTPKQAVILFLKEAFCYQSNEIAEILGTTEMAVKSILYRSKKRIEKQSSTELDWEKEERQLLSELFHDALVQQDPSILIRTIPMIHSLMKESITAIPSKTLSPSSVLCLAA</sequence>
<comment type="similarity">
    <text evidence="1">Belongs to the sigma-70 factor family. ECF subfamily.</text>
</comment>
<feature type="domain" description="RNA polymerase sigma-70 region 2" evidence="6">
    <location>
        <begin position="18"/>
        <end position="82"/>
    </location>
</feature>
<evidence type="ECO:0000259" key="7">
    <source>
        <dbReference type="Pfam" id="PF08281"/>
    </source>
</evidence>
<dbReference type="SUPFAM" id="SSF88659">
    <property type="entry name" value="Sigma3 and sigma4 domains of RNA polymerase sigma factors"/>
    <property type="match status" value="1"/>
</dbReference>
<evidence type="ECO:0000256" key="5">
    <source>
        <dbReference type="ARBA" id="ARBA00023163"/>
    </source>
</evidence>
<dbReference type="InterPro" id="IPR036388">
    <property type="entry name" value="WH-like_DNA-bd_sf"/>
</dbReference>
<keyword evidence="3" id="KW-0731">Sigma factor</keyword>
<dbReference type="SUPFAM" id="SSF88946">
    <property type="entry name" value="Sigma2 domain of RNA polymerase sigma factors"/>
    <property type="match status" value="1"/>
</dbReference>
<dbReference type="InterPro" id="IPR013325">
    <property type="entry name" value="RNA_pol_sigma_r2"/>
</dbReference>
<dbReference type="NCBIfam" id="TIGR02937">
    <property type="entry name" value="sigma70-ECF"/>
    <property type="match status" value="1"/>
</dbReference>
<evidence type="ECO:0000256" key="2">
    <source>
        <dbReference type="ARBA" id="ARBA00023015"/>
    </source>
</evidence>
<proteinExistence type="inferred from homology"/>
<reference evidence="8 9" key="1">
    <citation type="submission" date="2019-04" db="EMBL/GenBank/DDBJ databases">
        <title>Bacillus sediminilitoris sp. nov., isolated from a tidal flat sediment on the East China Sea.</title>
        <authorList>
            <person name="Wei Y."/>
            <person name="Mao H."/>
            <person name="Fang J."/>
        </authorList>
    </citation>
    <scope>NUCLEOTIDE SEQUENCE [LARGE SCALE GENOMIC DNA]</scope>
    <source>
        <strain evidence="8 9">DSL-17</strain>
    </source>
</reference>
<dbReference type="PANTHER" id="PTHR43133">
    <property type="entry name" value="RNA POLYMERASE ECF-TYPE SIGMA FACTO"/>
    <property type="match status" value="1"/>
</dbReference>
<dbReference type="Gene3D" id="1.10.1740.10">
    <property type="match status" value="1"/>
</dbReference>
<dbReference type="GO" id="GO:0006352">
    <property type="term" value="P:DNA-templated transcription initiation"/>
    <property type="evidence" value="ECO:0007669"/>
    <property type="project" value="InterPro"/>
</dbReference>
<dbReference type="Gene3D" id="1.10.10.10">
    <property type="entry name" value="Winged helix-like DNA-binding domain superfamily/Winged helix DNA-binding domain"/>
    <property type="match status" value="1"/>
</dbReference>
<dbReference type="InterPro" id="IPR013249">
    <property type="entry name" value="RNA_pol_sigma70_r4_t2"/>
</dbReference>
<dbReference type="InterPro" id="IPR013324">
    <property type="entry name" value="RNA_pol_sigma_r3/r4-like"/>
</dbReference>
<dbReference type="PANTHER" id="PTHR43133:SF8">
    <property type="entry name" value="RNA POLYMERASE SIGMA FACTOR HI_1459-RELATED"/>
    <property type="match status" value="1"/>
</dbReference>
<dbReference type="GO" id="GO:0003677">
    <property type="term" value="F:DNA binding"/>
    <property type="evidence" value="ECO:0007669"/>
    <property type="project" value="UniProtKB-KW"/>
</dbReference>
<dbReference type="Proteomes" id="UP000310334">
    <property type="component" value="Unassembled WGS sequence"/>
</dbReference>
<dbReference type="OrthoDB" id="2381154at2"/>
<keyword evidence="9" id="KW-1185">Reference proteome</keyword>
<organism evidence="8 9">
    <name type="scientific">Metabacillus sediminilitoris</name>
    <dbReference type="NCBI Taxonomy" id="2567941"/>
    <lineage>
        <taxon>Bacteria</taxon>
        <taxon>Bacillati</taxon>
        <taxon>Bacillota</taxon>
        <taxon>Bacilli</taxon>
        <taxon>Bacillales</taxon>
        <taxon>Bacillaceae</taxon>
        <taxon>Metabacillus</taxon>
    </lineage>
</organism>
<dbReference type="RefSeq" id="WP_136352494.1">
    <property type="nucleotide sequence ID" value="NZ_CP046266.1"/>
</dbReference>
<evidence type="ECO:0000313" key="8">
    <source>
        <dbReference type="EMBL" id="THF80917.1"/>
    </source>
</evidence>
<feature type="domain" description="RNA polymerase sigma factor 70 region 4 type 2" evidence="7">
    <location>
        <begin position="105"/>
        <end position="157"/>
    </location>
</feature>
<evidence type="ECO:0000256" key="1">
    <source>
        <dbReference type="ARBA" id="ARBA00010641"/>
    </source>
</evidence>
<keyword evidence="2" id="KW-0805">Transcription regulation</keyword>
<comment type="caution">
    <text evidence="8">The sequence shown here is derived from an EMBL/GenBank/DDBJ whole genome shotgun (WGS) entry which is preliminary data.</text>
</comment>
<dbReference type="AlphaFoldDB" id="A0A4S4C009"/>
<dbReference type="InterPro" id="IPR039425">
    <property type="entry name" value="RNA_pol_sigma-70-like"/>
</dbReference>
<evidence type="ECO:0000259" key="6">
    <source>
        <dbReference type="Pfam" id="PF04542"/>
    </source>
</evidence>
<dbReference type="Pfam" id="PF08281">
    <property type="entry name" value="Sigma70_r4_2"/>
    <property type="match status" value="1"/>
</dbReference>
<evidence type="ECO:0000256" key="3">
    <source>
        <dbReference type="ARBA" id="ARBA00023082"/>
    </source>
</evidence>
<dbReference type="GO" id="GO:0016987">
    <property type="term" value="F:sigma factor activity"/>
    <property type="evidence" value="ECO:0007669"/>
    <property type="project" value="UniProtKB-KW"/>
</dbReference>
<keyword evidence="4" id="KW-0238">DNA-binding</keyword>